<dbReference type="Gene3D" id="3.80.10.10">
    <property type="entry name" value="Ribonuclease Inhibitor"/>
    <property type="match status" value="1"/>
</dbReference>
<dbReference type="PROSITE" id="PS51450">
    <property type="entry name" value="LRR"/>
    <property type="match status" value="1"/>
</dbReference>
<sequence length="91" mass="9451">MTGSETGWATAVARIAGCLRDGTTTLDLSGFGLKALPESLGDLTHLTELNLRGNRLTALPESLGSLTASKILTCGTVSSPSCRSRWATSRA</sequence>
<evidence type="ECO:0008006" key="5">
    <source>
        <dbReference type="Google" id="ProtNLM"/>
    </source>
</evidence>
<proteinExistence type="predicted"/>
<dbReference type="InterPro" id="IPR001611">
    <property type="entry name" value="Leu-rich_rpt"/>
</dbReference>
<accession>A0ABN3VSJ5</accession>
<dbReference type="PANTHER" id="PTHR45752">
    <property type="entry name" value="LEUCINE-RICH REPEAT-CONTAINING"/>
    <property type="match status" value="1"/>
</dbReference>
<dbReference type="SMART" id="SM00369">
    <property type="entry name" value="LRR_TYP"/>
    <property type="match status" value="1"/>
</dbReference>
<dbReference type="Pfam" id="PF00560">
    <property type="entry name" value="LRR_1"/>
    <property type="match status" value="1"/>
</dbReference>
<comment type="caution">
    <text evidence="3">The sequence shown here is derived from an EMBL/GenBank/DDBJ whole genome shotgun (WGS) entry which is preliminary data.</text>
</comment>
<keyword evidence="2" id="KW-0677">Repeat</keyword>
<evidence type="ECO:0000256" key="2">
    <source>
        <dbReference type="ARBA" id="ARBA00022737"/>
    </source>
</evidence>
<organism evidence="3 4">
    <name type="scientific">Streptosporangium fragile</name>
    <dbReference type="NCBI Taxonomy" id="46186"/>
    <lineage>
        <taxon>Bacteria</taxon>
        <taxon>Bacillati</taxon>
        <taxon>Actinomycetota</taxon>
        <taxon>Actinomycetes</taxon>
        <taxon>Streptosporangiales</taxon>
        <taxon>Streptosporangiaceae</taxon>
        <taxon>Streptosporangium</taxon>
    </lineage>
</organism>
<dbReference type="Proteomes" id="UP001500831">
    <property type="component" value="Unassembled WGS sequence"/>
</dbReference>
<gene>
    <name evidence="3" type="ORF">GCM10010517_13060</name>
</gene>
<dbReference type="InterPro" id="IPR050715">
    <property type="entry name" value="LRR-SigEffector_domain"/>
</dbReference>
<dbReference type="EMBL" id="BAAAVI010000006">
    <property type="protein sequence ID" value="GAA2854972.1"/>
    <property type="molecule type" value="Genomic_DNA"/>
</dbReference>
<evidence type="ECO:0000256" key="1">
    <source>
        <dbReference type="ARBA" id="ARBA00022614"/>
    </source>
</evidence>
<dbReference type="InterPro" id="IPR003591">
    <property type="entry name" value="Leu-rich_rpt_typical-subtyp"/>
</dbReference>
<dbReference type="SUPFAM" id="SSF52058">
    <property type="entry name" value="L domain-like"/>
    <property type="match status" value="1"/>
</dbReference>
<keyword evidence="1" id="KW-0433">Leucine-rich repeat</keyword>
<dbReference type="PANTHER" id="PTHR45752:SF187">
    <property type="entry name" value="LEUCINE-RICH REPEAT AND IQ DOMAIN-CONTAINING PROTEIN 4"/>
    <property type="match status" value="1"/>
</dbReference>
<keyword evidence="4" id="KW-1185">Reference proteome</keyword>
<dbReference type="InterPro" id="IPR032675">
    <property type="entry name" value="LRR_dom_sf"/>
</dbReference>
<reference evidence="3 4" key="1">
    <citation type="journal article" date="2019" name="Int. J. Syst. Evol. Microbiol.">
        <title>The Global Catalogue of Microorganisms (GCM) 10K type strain sequencing project: providing services to taxonomists for standard genome sequencing and annotation.</title>
        <authorList>
            <consortium name="The Broad Institute Genomics Platform"/>
            <consortium name="The Broad Institute Genome Sequencing Center for Infectious Disease"/>
            <person name="Wu L."/>
            <person name="Ma J."/>
        </authorList>
    </citation>
    <scope>NUCLEOTIDE SEQUENCE [LARGE SCALE GENOMIC DNA]</scope>
    <source>
        <strain evidence="3 4">JCM 6242</strain>
    </source>
</reference>
<dbReference type="RefSeq" id="WP_344968807.1">
    <property type="nucleotide sequence ID" value="NZ_BAAAVI010000006.1"/>
</dbReference>
<evidence type="ECO:0000313" key="4">
    <source>
        <dbReference type="Proteomes" id="UP001500831"/>
    </source>
</evidence>
<name>A0ABN3VSJ5_9ACTN</name>
<evidence type="ECO:0000313" key="3">
    <source>
        <dbReference type="EMBL" id="GAA2854972.1"/>
    </source>
</evidence>
<protein>
    <recommendedName>
        <fullName evidence="5">Leucine-rich repeat domain-containing protein</fullName>
    </recommendedName>
</protein>